<dbReference type="GeneTree" id="ENSGT00900000141239"/>
<dbReference type="Gene3D" id="2.60.120.40">
    <property type="match status" value="1"/>
</dbReference>
<dbReference type="Pfam" id="PF00386">
    <property type="entry name" value="C1q"/>
    <property type="match status" value="1"/>
</dbReference>
<dbReference type="SUPFAM" id="SSF49842">
    <property type="entry name" value="TNF-like"/>
    <property type="match status" value="1"/>
</dbReference>
<accession>G1TZA1</accession>
<dbReference type="EMBL" id="AAGW02060985">
    <property type="status" value="NOT_ANNOTATED_CDS"/>
    <property type="molecule type" value="Genomic_DNA"/>
</dbReference>
<dbReference type="PANTHER" id="PTHR15427:SF32">
    <property type="entry name" value="PROTEIN HP-20 HOMOLOG"/>
    <property type="match status" value="1"/>
</dbReference>
<dbReference type="PaxDb" id="9986-ENSOCUP00000022423"/>
<feature type="compositionally biased region" description="Pro residues" evidence="3">
    <location>
        <begin position="29"/>
        <end position="48"/>
    </location>
</feature>
<reference evidence="6" key="2">
    <citation type="submission" date="2025-08" db="UniProtKB">
        <authorList>
            <consortium name="Ensembl"/>
        </authorList>
    </citation>
    <scope>IDENTIFICATION</scope>
    <source>
        <strain evidence="6">Thorbecke</strain>
    </source>
</reference>
<evidence type="ECO:0000313" key="6">
    <source>
        <dbReference type="Ensembl" id="ENSOCUP00000022423.2"/>
    </source>
</evidence>
<keyword evidence="2" id="KW-0964">Secreted</keyword>
<keyword evidence="4" id="KW-0732">Signal</keyword>
<feature type="chain" id="PRO_5003423120" description="C1q domain-containing protein" evidence="4">
    <location>
        <begin position="17"/>
        <end position="191"/>
    </location>
</feature>
<feature type="domain" description="C1q" evidence="5">
    <location>
        <begin position="64"/>
        <end position="191"/>
    </location>
</feature>
<dbReference type="PROSITE" id="PS50871">
    <property type="entry name" value="C1Q"/>
    <property type="match status" value="1"/>
</dbReference>
<evidence type="ECO:0000256" key="3">
    <source>
        <dbReference type="SAM" id="MobiDB-lite"/>
    </source>
</evidence>
<dbReference type="SMR" id="G1TZA1"/>
<evidence type="ECO:0000256" key="4">
    <source>
        <dbReference type="SAM" id="SignalP"/>
    </source>
</evidence>
<dbReference type="eggNOG" id="ENOG502SK5K">
    <property type="taxonomic scope" value="Eukaryota"/>
</dbReference>
<comment type="subcellular location">
    <subcellularLocation>
        <location evidence="1">Secreted</location>
    </subcellularLocation>
</comment>
<dbReference type="InParanoid" id="G1TZA1"/>
<evidence type="ECO:0000259" key="5">
    <source>
        <dbReference type="PROSITE" id="PS50871"/>
    </source>
</evidence>
<dbReference type="Ensembl" id="ENSOCUT00000025429.3">
    <property type="protein sequence ID" value="ENSOCUP00000022423.2"/>
    <property type="gene ID" value="ENSOCUG00000022351.3"/>
</dbReference>
<name>G1TZA1_RABIT</name>
<dbReference type="Bgee" id="ENSOCUG00000022351">
    <property type="expression patterns" value="Expressed in liver and 9 other cell types or tissues"/>
</dbReference>
<evidence type="ECO:0000256" key="1">
    <source>
        <dbReference type="ARBA" id="ARBA00004613"/>
    </source>
</evidence>
<dbReference type="PANTHER" id="PTHR15427">
    <property type="entry name" value="EMILIN ELASTIN MICROFIBRIL INTERFACE-LOCATED PROTEIN ELASTIN MICROFIBRIL INTERFACER"/>
    <property type="match status" value="1"/>
</dbReference>
<dbReference type="KEGG" id="ocu:100352491"/>
<dbReference type="PRINTS" id="PR00007">
    <property type="entry name" value="COMPLEMNTC1Q"/>
</dbReference>
<dbReference type="OMA" id="DVELQHC"/>
<dbReference type="GO" id="GO:0005576">
    <property type="term" value="C:extracellular region"/>
    <property type="evidence" value="ECO:0007669"/>
    <property type="project" value="UniProtKB-SubCell"/>
</dbReference>
<feature type="signal peptide" evidence="4">
    <location>
        <begin position="1"/>
        <end position="16"/>
    </location>
</feature>
<dbReference type="InterPro" id="IPR001073">
    <property type="entry name" value="C1q_dom"/>
</dbReference>
<dbReference type="GeneID" id="100352491"/>
<proteinExistence type="predicted"/>
<dbReference type="OrthoDB" id="6343173at2759"/>
<dbReference type="STRING" id="9986.ENSOCUP00000022423"/>
<dbReference type="SMART" id="SM00110">
    <property type="entry name" value="C1Q"/>
    <property type="match status" value="1"/>
</dbReference>
<keyword evidence="7" id="KW-1185">Reference proteome</keyword>
<dbReference type="HOGENOM" id="CLU_001074_0_2_1"/>
<feature type="region of interest" description="Disordered" evidence="3">
    <location>
        <begin position="28"/>
        <end position="54"/>
    </location>
</feature>
<protein>
    <recommendedName>
        <fullName evidence="5">C1q domain-containing protein</fullName>
    </recommendedName>
</protein>
<sequence length="191" mass="20452">MAGVWLLVNGILVATAVFEKGLCAGPPGIQGPPGPRGPVGPVGPPGFPGAPGMRGPRGLTTKCPCDTKSAFTVKLSGKLPSPAEPVTYTEVLYNGQGDLKEETGVFTCRLPGNYHFQFDVELQHCNVTVWLKKNHTAVLEKHQVATKEYRNLAGTLILPLGIGEKVWLEAQVEPEDPDQARATVYFSAFLT</sequence>
<evidence type="ECO:0000256" key="2">
    <source>
        <dbReference type="ARBA" id="ARBA00022525"/>
    </source>
</evidence>
<organism evidence="6 7">
    <name type="scientific">Oryctolagus cuniculus</name>
    <name type="common">Rabbit</name>
    <dbReference type="NCBI Taxonomy" id="9986"/>
    <lineage>
        <taxon>Eukaryota</taxon>
        <taxon>Metazoa</taxon>
        <taxon>Chordata</taxon>
        <taxon>Craniata</taxon>
        <taxon>Vertebrata</taxon>
        <taxon>Euteleostomi</taxon>
        <taxon>Mammalia</taxon>
        <taxon>Eutheria</taxon>
        <taxon>Euarchontoglires</taxon>
        <taxon>Glires</taxon>
        <taxon>Lagomorpha</taxon>
        <taxon>Leporidae</taxon>
        <taxon>Oryctolagus</taxon>
    </lineage>
</organism>
<reference evidence="6" key="3">
    <citation type="submission" date="2025-09" db="UniProtKB">
        <authorList>
            <consortium name="Ensembl"/>
        </authorList>
    </citation>
    <scope>IDENTIFICATION</scope>
    <source>
        <strain evidence="6">Thorbecke</strain>
    </source>
</reference>
<evidence type="ECO:0000313" key="7">
    <source>
        <dbReference type="Proteomes" id="UP000001811"/>
    </source>
</evidence>
<dbReference type="InterPro" id="IPR008983">
    <property type="entry name" value="Tumour_necrosis_fac-like_dom"/>
</dbReference>
<dbReference type="Proteomes" id="UP000001811">
    <property type="component" value="Chromosome 4"/>
</dbReference>
<reference evidence="6 7" key="1">
    <citation type="journal article" date="2011" name="Nature">
        <title>A high-resolution map of human evolutionary constraint using 29 mammals.</title>
        <authorList>
            <person name="Lindblad-Toh K."/>
            <person name="Garber M."/>
            <person name="Zuk O."/>
            <person name="Lin M.F."/>
            <person name="Parker B.J."/>
            <person name="Washietl S."/>
            <person name="Kheradpour P."/>
            <person name="Ernst J."/>
            <person name="Jordan G."/>
            <person name="Mauceli E."/>
            <person name="Ward L.D."/>
            <person name="Lowe C.B."/>
            <person name="Holloway A.K."/>
            <person name="Clamp M."/>
            <person name="Gnerre S."/>
            <person name="Alfoldi J."/>
            <person name="Beal K."/>
            <person name="Chang J."/>
            <person name="Clawson H."/>
            <person name="Cuff J."/>
            <person name="Di Palma F."/>
            <person name="Fitzgerald S."/>
            <person name="Flicek P."/>
            <person name="Guttman M."/>
            <person name="Hubisz M.J."/>
            <person name="Jaffe D.B."/>
            <person name="Jungreis I."/>
            <person name="Kent W.J."/>
            <person name="Kostka D."/>
            <person name="Lara M."/>
            <person name="Martins A.L."/>
            <person name="Massingham T."/>
            <person name="Moltke I."/>
            <person name="Raney B.J."/>
            <person name="Rasmussen M.D."/>
            <person name="Robinson J."/>
            <person name="Stark A."/>
            <person name="Vilella A.J."/>
            <person name="Wen J."/>
            <person name="Xie X."/>
            <person name="Zody M.C."/>
            <person name="Baldwin J."/>
            <person name="Bloom T."/>
            <person name="Chin C.W."/>
            <person name="Heiman D."/>
            <person name="Nicol R."/>
            <person name="Nusbaum C."/>
            <person name="Young S."/>
            <person name="Wilkinson J."/>
            <person name="Worley K.C."/>
            <person name="Kovar C.L."/>
            <person name="Muzny D.M."/>
            <person name="Gibbs R.A."/>
            <person name="Cree A."/>
            <person name="Dihn H.H."/>
            <person name="Fowler G."/>
            <person name="Jhangiani S."/>
            <person name="Joshi V."/>
            <person name="Lee S."/>
            <person name="Lewis L.R."/>
            <person name="Nazareth L.V."/>
            <person name="Okwuonu G."/>
            <person name="Santibanez J."/>
            <person name="Warren W.C."/>
            <person name="Mardis E.R."/>
            <person name="Weinstock G.M."/>
            <person name="Wilson R.K."/>
            <person name="Delehaunty K."/>
            <person name="Dooling D."/>
            <person name="Fronik C."/>
            <person name="Fulton L."/>
            <person name="Fulton B."/>
            <person name="Graves T."/>
            <person name="Minx P."/>
            <person name="Sodergren E."/>
            <person name="Birney E."/>
            <person name="Margulies E.H."/>
            <person name="Herrero J."/>
            <person name="Green E.D."/>
            <person name="Haussler D."/>
            <person name="Siepel A."/>
            <person name="Goldman N."/>
            <person name="Pollard K.S."/>
            <person name="Pedersen J.S."/>
            <person name="Lander E.S."/>
            <person name="Kellis M."/>
        </authorList>
    </citation>
    <scope>NUCLEOTIDE SEQUENCE [LARGE SCALE GENOMIC DNA]</scope>
    <source>
        <strain evidence="6 7">Thorbecke inbred</strain>
    </source>
</reference>
<dbReference type="InterPro" id="IPR050392">
    <property type="entry name" value="Collagen/C1q_domain"/>
</dbReference>
<dbReference type="AlphaFoldDB" id="G1TZA1"/>
<gene>
    <name evidence="6" type="primary">LOC100352491</name>
</gene>